<dbReference type="InterPro" id="IPR006336">
    <property type="entry name" value="GCS2"/>
</dbReference>
<evidence type="ECO:0000313" key="1">
    <source>
        <dbReference type="EMBL" id="QPK01629.1"/>
    </source>
</evidence>
<organism evidence="1">
    <name type="scientific">Enterobacter mori</name>
    <dbReference type="NCBI Taxonomy" id="539813"/>
    <lineage>
        <taxon>Bacteria</taxon>
        <taxon>Pseudomonadati</taxon>
        <taxon>Pseudomonadota</taxon>
        <taxon>Gammaproteobacteria</taxon>
        <taxon>Enterobacterales</taxon>
        <taxon>Enterobacteriaceae</taxon>
        <taxon>Enterobacter</taxon>
    </lineage>
</organism>
<dbReference type="Pfam" id="PF04107">
    <property type="entry name" value="GCS2"/>
    <property type="match status" value="1"/>
</dbReference>
<proteinExistence type="predicted"/>
<gene>
    <name evidence="1" type="ORF">IDM36_05715</name>
</gene>
<sequence length="148" mass="16511">MRLATAASGTVEVRVMDTPLTLTHAINIAGLIQATSHWLLPRDHTNTRSEIFYLYRFNRFQACRYGLDGILTDVHTGEHKTVADDIAWLLERVAPSVGKLGATSAIQEIALMLKQDKSEAQRMRDFVNDSGSLTSLVQQHCELWATSL</sequence>
<name>A0A7T0DY61_9ENTR</name>
<dbReference type="GO" id="GO:0042398">
    <property type="term" value="P:modified amino acid biosynthetic process"/>
    <property type="evidence" value="ECO:0007669"/>
    <property type="project" value="InterPro"/>
</dbReference>
<dbReference type="Gene3D" id="3.30.590.20">
    <property type="match status" value="1"/>
</dbReference>
<dbReference type="PANTHER" id="PTHR36510">
    <property type="entry name" value="GLUTAMATE--CYSTEINE LIGASE 2-RELATED"/>
    <property type="match status" value="1"/>
</dbReference>
<dbReference type="EMBL" id="CP061801">
    <property type="protein sequence ID" value="QPK01629.1"/>
    <property type="molecule type" value="Genomic_DNA"/>
</dbReference>
<dbReference type="GO" id="GO:0004357">
    <property type="term" value="F:glutamate-cysteine ligase activity"/>
    <property type="evidence" value="ECO:0007669"/>
    <property type="project" value="InterPro"/>
</dbReference>
<dbReference type="InterPro" id="IPR050141">
    <property type="entry name" value="GCL_type2/YbdK_subfam"/>
</dbReference>
<dbReference type="SUPFAM" id="SSF55931">
    <property type="entry name" value="Glutamine synthetase/guanido kinase"/>
    <property type="match status" value="1"/>
</dbReference>
<accession>A0A7T0DY61</accession>
<reference evidence="1" key="1">
    <citation type="submission" date="2020-09" db="EMBL/GenBank/DDBJ databases">
        <title>First Report of a novel Colistin-Resistant species of Enterobacter cloacae complex Producing MCR-5 isolated from hospital sewage water.</title>
        <authorList>
            <person name="Zhou K."/>
        </authorList>
    </citation>
    <scope>NUCLEOTIDE SEQUENCE [LARGE SCALE GENOMIC DNA]</scope>
    <source>
        <strain evidence="1">HSW1412</strain>
    </source>
</reference>
<dbReference type="InterPro" id="IPR014746">
    <property type="entry name" value="Gln_synth/guanido_kin_cat_dom"/>
</dbReference>
<dbReference type="AlphaFoldDB" id="A0A7T0DY61"/>
<dbReference type="PANTHER" id="PTHR36510:SF1">
    <property type="entry name" value="GLUTAMATE--CYSTEINE LIGASE 2-RELATED"/>
    <property type="match status" value="1"/>
</dbReference>
<evidence type="ECO:0008006" key="2">
    <source>
        <dbReference type="Google" id="ProtNLM"/>
    </source>
</evidence>
<protein>
    <recommendedName>
        <fullName evidence="2">Carboxylate-amine ligase</fullName>
    </recommendedName>
</protein>